<evidence type="ECO:0000313" key="10">
    <source>
        <dbReference type="Proteomes" id="UP001431131"/>
    </source>
</evidence>
<organism evidence="9 10">
    <name type="scientific">Fredinandcohnia quinoae</name>
    <dbReference type="NCBI Taxonomy" id="2918902"/>
    <lineage>
        <taxon>Bacteria</taxon>
        <taxon>Bacillati</taxon>
        <taxon>Bacillota</taxon>
        <taxon>Bacilli</taxon>
        <taxon>Bacillales</taxon>
        <taxon>Bacillaceae</taxon>
        <taxon>Fredinandcohnia</taxon>
    </lineage>
</organism>
<dbReference type="Pfam" id="PF21982">
    <property type="entry name" value="RecX_HTH1"/>
    <property type="match status" value="1"/>
</dbReference>
<evidence type="ECO:0000259" key="7">
    <source>
        <dbReference type="Pfam" id="PF21981"/>
    </source>
</evidence>
<comment type="similarity">
    <text evidence="2 5">Belongs to the RecX family.</text>
</comment>
<reference evidence="9" key="1">
    <citation type="submission" date="2022-02" db="EMBL/GenBank/DDBJ databases">
        <title>Fredinandcohnia quinoae sp. nov. isolated from Chenopodium quinoa seeds.</title>
        <authorList>
            <person name="Saati-Santamaria Z."/>
            <person name="Flores-Felix J.D."/>
            <person name="Igual J.M."/>
            <person name="Velazquez E."/>
            <person name="Garcia-Fraile P."/>
            <person name="Martinez-Molina E."/>
        </authorList>
    </citation>
    <scope>NUCLEOTIDE SEQUENCE</scope>
    <source>
        <strain evidence="9">SECRCQ15</strain>
    </source>
</reference>
<dbReference type="InterPro" id="IPR053925">
    <property type="entry name" value="RecX_HTH_3rd"/>
</dbReference>
<evidence type="ECO:0000256" key="1">
    <source>
        <dbReference type="ARBA" id="ARBA00004496"/>
    </source>
</evidence>
<dbReference type="Proteomes" id="UP001431131">
    <property type="component" value="Unassembled WGS sequence"/>
</dbReference>
<feature type="domain" description="RecX third three-helical" evidence="7">
    <location>
        <begin position="217"/>
        <end position="263"/>
    </location>
</feature>
<keyword evidence="4 5" id="KW-0963">Cytoplasm</keyword>
<dbReference type="InterPro" id="IPR003783">
    <property type="entry name" value="Regulatory_RecX"/>
</dbReference>
<dbReference type="GO" id="GO:0006282">
    <property type="term" value="P:regulation of DNA repair"/>
    <property type="evidence" value="ECO:0007669"/>
    <property type="project" value="UniProtKB-UniRule"/>
</dbReference>
<dbReference type="Pfam" id="PF02631">
    <property type="entry name" value="RecX_HTH2"/>
    <property type="match status" value="1"/>
</dbReference>
<dbReference type="EMBL" id="JAKTTI010000044">
    <property type="protein sequence ID" value="MCH1627529.1"/>
    <property type="molecule type" value="Genomic_DNA"/>
</dbReference>
<evidence type="ECO:0000256" key="4">
    <source>
        <dbReference type="ARBA" id="ARBA00022490"/>
    </source>
</evidence>
<dbReference type="Gene3D" id="1.10.10.10">
    <property type="entry name" value="Winged helix-like DNA-binding domain superfamily/Winged helix DNA-binding domain"/>
    <property type="match status" value="4"/>
</dbReference>
<accession>A0AAW5E974</accession>
<feature type="domain" description="RecX third three-helical" evidence="7">
    <location>
        <begin position="161"/>
        <end position="206"/>
    </location>
</feature>
<proteinExistence type="inferred from homology"/>
<dbReference type="PANTHER" id="PTHR33602">
    <property type="entry name" value="REGULATORY PROTEIN RECX FAMILY PROTEIN"/>
    <property type="match status" value="1"/>
</dbReference>
<evidence type="ECO:0000256" key="2">
    <source>
        <dbReference type="ARBA" id="ARBA00009695"/>
    </source>
</evidence>
<comment type="function">
    <text evidence="5">Modulates RecA activity.</text>
</comment>
<evidence type="ECO:0000259" key="6">
    <source>
        <dbReference type="Pfam" id="PF02631"/>
    </source>
</evidence>
<gene>
    <name evidence="5 9" type="primary">recX</name>
    <name evidence="9" type="ORF">MJG50_19515</name>
</gene>
<dbReference type="InterPro" id="IPR036388">
    <property type="entry name" value="WH-like_DNA-bd_sf"/>
</dbReference>
<dbReference type="AlphaFoldDB" id="A0AAW5E974"/>
<comment type="caution">
    <text evidence="9">The sequence shown here is derived from an EMBL/GenBank/DDBJ whole genome shotgun (WGS) entry which is preliminary data.</text>
</comment>
<dbReference type="GO" id="GO:0005737">
    <property type="term" value="C:cytoplasm"/>
    <property type="evidence" value="ECO:0007669"/>
    <property type="project" value="UniProtKB-SubCell"/>
</dbReference>
<dbReference type="Pfam" id="PF21981">
    <property type="entry name" value="RecX_HTH3"/>
    <property type="match status" value="2"/>
</dbReference>
<comment type="subcellular location">
    <subcellularLocation>
        <location evidence="1 5">Cytoplasm</location>
    </subcellularLocation>
</comment>
<dbReference type="NCBIfam" id="NF010733">
    <property type="entry name" value="PRK14135.1"/>
    <property type="match status" value="1"/>
</dbReference>
<evidence type="ECO:0000256" key="3">
    <source>
        <dbReference type="ARBA" id="ARBA00018111"/>
    </source>
</evidence>
<evidence type="ECO:0000313" key="9">
    <source>
        <dbReference type="EMBL" id="MCH1627529.1"/>
    </source>
</evidence>
<evidence type="ECO:0000256" key="5">
    <source>
        <dbReference type="HAMAP-Rule" id="MF_01114"/>
    </source>
</evidence>
<dbReference type="HAMAP" id="MF_01114">
    <property type="entry name" value="RecX"/>
    <property type="match status" value="1"/>
</dbReference>
<dbReference type="RefSeq" id="WP_240257449.1">
    <property type="nucleotide sequence ID" value="NZ_JAKTTI010000044.1"/>
</dbReference>
<feature type="domain" description="RecX second three-helical" evidence="6">
    <location>
        <begin position="112"/>
        <end position="151"/>
    </location>
</feature>
<feature type="domain" description="RecX first three-helical" evidence="8">
    <location>
        <begin position="66"/>
        <end position="105"/>
    </location>
</feature>
<evidence type="ECO:0000259" key="8">
    <source>
        <dbReference type="Pfam" id="PF21982"/>
    </source>
</evidence>
<keyword evidence="10" id="KW-1185">Reference proteome</keyword>
<dbReference type="PANTHER" id="PTHR33602:SF1">
    <property type="entry name" value="REGULATORY PROTEIN RECX FAMILY PROTEIN"/>
    <property type="match status" value="1"/>
</dbReference>
<name>A0AAW5E974_9BACI</name>
<protein>
    <recommendedName>
        <fullName evidence="3 5">Regulatory protein RecX</fullName>
    </recommendedName>
</protein>
<dbReference type="InterPro" id="IPR053924">
    <property type="entry name" value="RecX_HTH_2nd"/>
</dbReference>
<sequence>MALITKITTQKKNNERFNIFLDHGQGEEYAFSVDQAVLISFQLKKGMELDELDITEIQFDDEVKKAFNLALVFLSYRMRSKKEIIDYLKKKEVEEPIIPEVIHKLIEYKYVNDLEFAKAYVQTQINTTVKGPSVIKQELFEKGIEQDHISNSLELFSSEMQIQKAVKLIEKTITSTKNMSDMLLKQKLEQTLMRKGYGWDIIQIALEEVEVDKDDNEEWEALEHHGNKAHRKYEKLDGWEYNQKMKQTLFRKGFSIELIDKFIESLKDGD</sequence>
<dbReference type="InterPro" id="IPR053926">
    <property type="entry name" value="RecX_HTH_1st"/>
</dbReference>